<dbReference type="GO" id="GO:0004497">
    <property type="term" value="F:monooxygenase activity"/>
    <property type="evidence" value="ECO:0007669"/>
    <property type="project" value="UniProtKB-KW"/>
</dbReference>
<protein>
    <submittedName>
        <fullName evidence="3">Flavin-dependent oxidoreductase, luciferase family (Includes alkanesulfonate monooxygenase SsuD and methylene tetrahydromethanopterin reductase)</fullName>
    </submittedName>
</protein>
<gene>
    <name evidence="3" type="ORF">SAMN04489719_1387</name>
</gene>
<sequence length="339" mass="36476">MGKRIGFLSFGHYRDVPGSRVPTAGDSLRMHVELAVAAEESGVDGAWVRVHHFDQSLATPYPLLAAMAARTTTLELSTGVIDLRYEQPLAMTELASATDLIAGGRLQLGISRGSPERAVDGQARFGLPLPEGAAWPEVARERAAHLRRALRGEPQARSAHAAERGGAADLPVEPRSPGLADRLWWGAGNHASGLWAAEHGYHLLSSTLLTQDDGRPFHVQQADQVRDYLDAYAAAGHVVPPRTAVTRSAFPIRSDDDRRYFGLADERHDGRGSIEGGAVRGGPTYAGEPEHVARRLLADEAVQAADTVLFALPSQLGLDVNAHLLESLGLLARELGWRD</sequence>
<dbReference type="PANTHER" id="PTHR30137:SF15">
    <property type="entry name" value="BLL6902 PROTEIN"/>
    <property type="match status" value="1"/>
</dbReference>
<dbReference type="Proteomes" id="UP000199649">
    <property type="component" value="Chromosome I"/>
</dbReference>
<dbReference type="Pfam" id="PF00296">
    <property type="entry name" value="Bac_luciferase"/>
    <property type="match status" value="1"/>
</dbReference>
<keyword evidence="3" id="KW-0560">Oxidoreductase</keyword>
<dbReference type="Gene3D" id="3.20.20.30">
    <property type="entry name" value="Luciferase-like domain"/>
    <property type="match status" value="1"/>
</dbReference>
<dbReference type="InterPro" id="IPR036661">
    <property type="entry name" value="Luciferase-like_sf"/>
</dbReference>
<dbReference type="EMBL" id="LT629734">
    <property type="protein sequence ID" value="SDS03452.1"/>
    <property type="molecule type" value="Genomic_DNA"/>
</dbReference>
<dbReference type="GO" id="GO:0016705">
    <property type="term" value="F:oxidoreductase activity, acting on paired donors, with incorporation or reduction of molecular oxygen"/>
    <property type="evidence" value="ECO:0007669"/>
    <property type="project" value="InterPro"/>
</dbReference>
<dbReference type="SUPFAM" id="SSF51679">
    <property type="entry name" value="Bacterial luciferase-like"/>
    <property type="match status" value="1"/>
</dbReference>
<feature type="domain" description="Luciferase-like" evidence="2">
    <location>
        <begin position="21"/>
        <end position="254"/>
    </location>
</feature>
<feature type="region of interest" description="Disordered" evidence="1">
    <location>
        <begin position="151"/>
        <end position="173"/>
    </location>
</feature>
<keyword evidence="4" id="KW-1185">Reference proteome</keyword>
<accession>A0A1H1NWW6</accession>
<dbReference type="InterPro" id="IPR050766">
    <property type="entry name" value="Bact_Lucif_Oxidored"/>
</dbReference>
<name>A0A1H1NWW6_9MICO</name>
<keyword evidence="3" id="KW-0503">Monooxygenase</keyword>
<evidence type="ECO:0000313" key="4">
    <source>
        <dbReference type="Proteomes" id="UP000199649"/>
    </source>
</evidence>
<dbReference type="AlphaFoldDB" id="A0A1H1NWW6"/>
<evidence type="ECO:0000259" key="2">
    <source>
        <dbReference type="Pfam" id="PF00296"/>
    </source>
</evidence>
<evidence type="ECO:0000256" key="1">
    <source>
        <dbReference type="SAM" id="MobiDB-lite"/>
    </source>
</evidence>
<dbReference type="InterPro" id="IPR011251">
    <property type="entry name" value="Luciferase-like_dom"/>
</dbReference>
<proteinExistence type="predicted"/>
<dbReference type="STRING" id="684552.SAMN04489719_1387"/>
<dbReference type="GO" id="GO:0005829">
    <property type="term" value="C:cytosol"/>
    <property type="evidence" value="ECO:0007669"/>
    <property type="project" value="TreeGrafter"/>
</dbReference>
<reference evidence="4" key="1">
    <citation type="submission" date="2016-10" db="EMBL/GenBank/DDBJ databases">
        <authorList>
            <person name="Varghese N."/>
            <person name="Submissions S."/>
        </authorList>
    </citation>
    <scope>NUCLEOTIDE SEQUENCE [LARGE SCALE GENOMIC DNA]</scope>
    <source>
        <strain evidence="4">DSM 22965</strain>
    </source>
</reference>
<dbReference type="RefSeq" id="WP_092666332.1">
    <property type="nucleotide sequence ID" value="NZ_LT629734.1"/>
</dbReference>
<evidence type="ECO:0000313" key="3">
    <source>
        <dbReference type="EMBL" id="SDS03452.1"/>
    </source>
</evidence>
<organism evidence="3 4">
    <name type="scientific">Agrococcus carbonis</name>
    <dbReference type="NCBI Taxonomy" id="684552"/>
    <lineage>
        <taxon>Bacteria</taxon>
        <taxon>Bacillati</taxon>
        <taxon>Actinomycetota</taxon>
        <taxon>Actinomycetes</taxon>
        <taxon>Micrococcales</taxon>
        <taxon>Microbacteriaceae</taxon>
        <taxon>Agrococcus</taxon>
    </lineage>
</organism>
<dbReference type="PANTHER" id="PTHR30137">
    <property type="entry name" value="LUCIFERASE-LIKE MONOOXYGENASE"/>
    <property type="match status" value="1"/>
</dbReference>
<dbReference type="OrthoDB" id="7903015at2"/>